<dbReference type="Pfam" id="PF13458">
    <property type="entry name" value="Peripla_BP_6"/>
    <property type="match status" value="1"/>
</dbReference>
<dbReference type="Proteomes" id="UP000026941">
    <property type="component" value="Unassembled WGS sequence"/>
</dbReference>
<evidence type="ECO:0000256" key="2">
    <source>
        <dbReference type="ARBA" id="ARBA00022729"/>
    </source>
</evidence>
<dbReference type="GO" id="GO:0006865">
    <property type="term" value="P:amino acid transport"/>
    <property type="evidence" value="ECO:0007669"/>
    <property type="project" value="UniProtKB-KW"/>
</dbReference>
<dbReference type="PANTHER" id="PTHR30483">
    <property type="entry name" value="LEUCINE-SPECIFIC-BINDING PROTEIN"/>
    <property type="match status" value="1"/>
</dbReference>
<dbReference type="EMBL" id="BAYX01000011">
    <property type="protein sequence ID" value="GAJ95126.1"/>
    <property type="molecule type" value="Genomic_DNA"/>
</dbReference>
<dbReference type="InterPro" id="IPR028082">
    <property type="entry name" value="Peripla_BP_I"/>
</dbReference>
<evidence type="ECO:0000259" key="4">
    <source>
        <dbReference type="Pfam" id="PF13458"/>
    </source>
</evidence>
<comment type="caution">
    <text evidence="5">The sequence shown here is derived from an EMBL/GenBank/DDBJ whole genome shotgun (WGS) entry which is preliminary data.</text>
</comment>
<feature type="domain" description="Leucine-binding protein" evidence="4">
    <location>
        <begin position="61"/>
        <end position="390"/>
    </location>
</feature>
<keyword evidence="2" id="KW-0732">Signal</keyword>
<dbReference type="SUPFAM" id="SSF53822">
    <property type="entry name" value="Periplasmic binding protein-like I"/>
    <property type="match status" value="1"/>
</dbReference>
<dbReference type="InterPro" id="IPR028081">
    <property type="entry name" value="Leu-bd"/>
</dbReference>
<dbReference type="PANTHER" id="PTHR30483:SF6">
    <property type="entry name" value="PERIPLASMIC BINDING PROTEIN OF ABC TRANSPORTER FOR NATURAL AMINO ACIDS"/>
    <property type="match status" value="1"/>
</dbReference>
<keyword evidence="3" id="KW-0813">Transport</keyword>
<name>A0AA87U5X2_RHIRH</name>
<dbReference type="Gene3D" id="3.40.50.2300">
    <property type="match status" value="2"/>
</dbReference>
<protein>
    <submittedName>
        <fullName evidence="5">Branched-chain amino acid ABC transporter substrate-binding protein</fullName>
    </submittedName>
</protein>
<evidence type="ECO:0000313" key="6">
    <source>
        <dbReference type="Proteomes" id="UP000026941"/>
    </source>
</evidence>
<evidence type="ECO:0000256" key="1">
    <source>
        <dbReference type="ARBA" id="ARBA00010062"/>
    </source>
</evidence>
<dbReference type="AlphaFoldDB" id="A0AA87U5X2"/>
<accession>A0AA87U5X2</accession>
<gene>
    <name evidence="5" type="ORF">RRH01S_11_00330</name>
</gene>
<dbReference type="InterPro" id="IPR051010">
    <property type="entry name" value="BCAA_transport"/>
</dbReference>
<reference evidence="5 6" key="1">
    <citation type="submission" date="2014-05" db="EMBL/GenBank/DDBJ databases">
        <title>Whole genome shotgun sequence of Rhizobium rhizogenes NBRC 13257.</title>
        <authorList>
            <person name="Katano-Makiyama Y."/>
            <person name="Hosoyama A."/>
            <person name="Hashimoto M."/>
            <person name="Hosoyama Y."/>
            <person name="Noguchi M."/>
            <person name="Tsuchikane K."/>
            <person name="Kimura A."/>
            <person name="Ohji S."/>
            <person name="Ichikawa N."/>
            <person name="Yamazoe A."/>
            <person name="Fujita N."/>
        </authorList>
    </citation>
    <scope>NUCLEOTIDE SEQUENCE [LARGE SCALE GENOMIC DNA]</scope>
    <source>
        <strain evidence="5 6">NBRC 13257</strain>
    </source>
</reference>
<evidence type="ECO:0000256" key="3">
    <source>
        <dbReference type="ARBA" id="ARBA00022970"/>
    </source>
</evidence>
<sequence>MNATTLTGTIEPEGNDMLKEFAAVVSLTTLLMTTIVSSSSAETLGPVTDDIGVVKIAKGDPILIGGYTSQSGGDTNQGIDELRGAEIAIADQGGKVLDFPVKLLGEDAQCTAEGGQTAATKLAGNKQIIAVVGPTCSSGARAGLPILANAGIPSVGIGATAPALTAADRPAEFKGFLRVVPNDLLSASFTVDYAVSKLGLKTVATIHDGSPYTEQLVRAFEKDFTAKGGIVVASEAISPTDTDMRPVLTRISTKKPDLIFTPVFTSSIGFILRQLPEVPDLAKTTVIGGEGVFSANVIEAAGKDIVGFRLVGPSTELFSERFPVFVKKFKDEYGEAPTGGFSAYGYDATLLTLDAIKTAAKTDAEGNLYIGRKALHDAMMASKNVPGLTGMLSCNAYGDCSAATYAVWQFVSDDASSFAPGENPKRIYP</sequence>
<evidence type="ECO:0000313" key="5">
    <source>
        <dbReference type="EMBL" id="GAJ95126.1"/>
    </source>
</evidence>
<comment type="similarity">
    <text evidence="1">Belongs to the leucine-binding protein family.</text>
</comment>
<proteinExistence type="inferred from homology"/>
<keyword evidence="3" id="KW-0029">Amino-acid transport</keyword>
<organism evidence="5 6">
    <name type="scientific">Rhizobium rhizogenes NBRC 13257</name>
    <dbReference type="NCBI Taxonomy" id="1220581"/>
    <lineage>
        <taxon>Bacteria</taxon>
        <taxon>Pseudomonadati</taxon>
        <taxon>Pseudomonadota</taxon>
        <taxon>Alphaproteobacteria</taxon>
        <taxon>Hyphomicrobiales</taxon>
        <taxon>Rhizobiaceae</taxon>
        <taxon>Rhizobium/Agrobacterium group</taxon>
        <taxon>Rhizobium</taxon>
    </lineage>
</organism>
<dbReference type="CDD" id="cd06342">
    <property type="entry name" value="PBP1_ABC_LIVBP-like"/>
    <property type="match status" value="1"/>
</dbReference>